<dbReference type="InterPro" id="IPR001360">
    <property type="entry name" value="Glyco_hydro_1"/>
</dbReference>
<evidence type="ECO:0000256" key="1">
    <source>
        <dbReference type="RuleBase" id="RU003690"/>
    </source>
</evidence>
<dbReference type="Proteomes" id="UP000664495">
    <property type="component" value="Unassembled WGS sequence"/>
</dbReference>
<organism evidence="2 3">
    <name type="scientific">Candidatus Enterococcus murrayae</name>
    <dbReference type="NCBI Taxonomy" id="2815321"/>
    <lineage>
        <taxon>Bacteria</taxon>
        <taxon>Bacillati</taxon>
        <taxon>Bacillota</taxon>
        <taxon>Bacilli</taxon>
        <taxon>Lactobacillales</taxon>
        <taxon>Enterococcaceae</taxon>
        <taxon>Enterococcus</taxon>
    </lineage>
</organism>
<dbReference type="Gene3D" id="3.20.20.80">
    <property type="entry name" value="Glycosidases"/>
    <property type="match status" value="1"/>
</dbReference>
<dbReference type="PANTHER" id="PTHR10353:SF85">
    <property type="entry name" value="ARYL-PHOSPHO-BETA-D-GLUCOSIDASE BGLA"/>
    <property type="match status" value="1"/>
</dbReference>
<dbReference type="EC" id="3.2.1.86" evidence="2"/>
<dbReference type="SUPFAM" id="SSF51445">
    <property type="entry name" value="(Trans)glycosidases"/>
    <property type="match status" value="1"/>
</dbReference>
<reference evidence="2 3" key="1">
    <citation type="submission" date="2021-03" db="EMBL/GenBank/DDBJ databases">
        <title>Enterococcal diversity collection.</title>
        <authorList>
            <person name="Gilmore M.S."/>
            <person name="Schwartzman J."/>
            <person name="Van Tyne D."/>
            <person name="Martin M."/>
            <person name="Earl A.M."/>
            <person name="Manson A.L."/>
            <person name="Straub T."/>
            <person name="Salamzade R."/>
            <person name="Saavedra J."/>
            <person name="Lebreton F."/>
            <person name="Prichula J."/>
            <person name="Schaufler K."/>
            <person name="Gaca A."/>
            <person name="Sgardioli B."/>
            <person name="Wagenaar J."/>
            <person name="Strong T."/>
        </authorList>
    </citation>
    <scope>NUCLEOTIDE SEQUENCE [LARGE SCALE GENOMIC DNA]</scope>
    <source>
        <strain evidence="2 3">MJM16</strain>
    </source>
</reference>
<protein>
    <submittedName>
        <fullName evidence="2">6-phospho-beta-glucosidase</fullName>
        <ecNumber evidence="2">3.2.1.86</ecNumber>
    </submittedName>
</protein>
<comment type="similarity">
    <text evidence="1">Belongs to the glycosyl hydrolase 1 family.</text>
</comment>
<evidence type="ECO:0000313" key="2">
    <source>
        <dbReference type="EMBL" id="MBO0453006.1"/>
    </source>
</evidence>
<comment type="caution">
    <text evidence="2">The sequence shown here is derived from an EMBL/GenBank/DDBJ whole genome shotgun (WGS) entry which is preliminary data.</text>
</comment>
<sequence>MRKDFLWGGAIAAHQAEGEWKAGGKGVSVADVLTSGTHEKKREITKGIIEGKNYPNHFGIDFYNTYQEDIKLFEEMGFNGFRTSIAWTRIFPEGDEAEPNEEGLQFYDDLFDELIEKGMEPIITLSHFEMPYHLVEAYGGWRSKKVIDYFVNFAEVVFKRYKHKVKYWMTFNEINNIFNPNDEFFSFVTGGLQYQEQENKQQVMYQASMNQLVASAKAVEIAKALRPDFEIGCMLAFIPVYPYSSNPADVLLAQQEMRSRYFYLDVHVHGEIPNYTKILWEKEKITIDLSEEEIQVLKKGTVDYVAISYYMSNTVSSQKQEEQGASYKSSENVVDNPYLTASDWGWQNDPTGLRYALNELYYRYRKPIMIVENGLGAFDDATNKEVIVDDYRIEYLRNHILAMKQAVDEDGVDVLGYTSWGPIDIVSAGTGEMKKRYGFIYVDQDDYGNGSKKRYKKKSFDWYRETIKGNAENLI</sequence>
<name>A0ABS3HHS2_9ENTE</name>
<dbReference type="GO" id="GO:0008706">
    <property type="term" value="F:6-phospho-beta-glucosidase activity"/>
    <property type="evidence" value="ECO:0007669"/>
    <property type="project" value="UniProtKB-EC"/>
</dbReference>
<dbReference type="PANTHER" id="PTHR10353">
    <property type="entry name" value="GLYCOSYL HYDROLASE"/>
    <property type="match status" value="1"/>
</dbReference>
<keyword evidence="2" id="KW-0326">Glycosidase</keyword>
<keyword evidence="3" id="KW-1185">Reference proteome</keyword>
<dbReference type="InterPro" id="IPR017853">
    <property type="entry name" value="GH"/>
</dbReference>
<keyword evidence="2" id="KW-0378">Hydrolase</keyword>
<evidence type="ECO:0000313" key="3">
    <source>
        <dbReference type="Proteomes" id="UP000664495"/>
    </source>
</evidence>
<dbReference type="RefSeq" id="WP_207108777.1">
    <property type="nucleotide sequence ID" value="NZ_JAFLVR010000027.1"/>
</dbReference>
<proteinExistence type="inferred from homology"/>
<dbReference type="EMBL" id="JAFLVR010000027">
    <property type="protein sequence ID" value="MBO0453006.1"/>
    <property type="molecule type" value="Genomic_DNA"/>
</dbReference>
<accession>A0ABS3HHS2</accession>
<dbReference type="NCBIfam" id="NF007154">
    <property type="entry name" value="PRK09589.1"/>
    <property type="match status" value="1"/>
</dbReference>
<gene>
    <name evidence="2" type="ORF">JZO85_12035</name>
</gene>
<dbReference type="Pfam" id="PF00232">
    <property type="entry name" value="Glyco_hydro_1"/>
    <property type="match status" value="1"/>
</dbReference>
<dbReference type="PRINTS" id="PR00131">
    <property type="entry name" value="GLHYDRLASE1"/>
</dbReference>